<organism evidence="9 10">
    <name type="scientific">Coptis chinensis</name>
    <dbReference type="NCBI Taxonomy" id="261450"/>
    <lineage>
        <taxon>Eukaryota</taxon>
        <taxon>Viridiplantae</taxon>
        <taxon>Streptophyta</taxon>
        <taxon>Embryophyta</taxon>
        <taxon>Tracheophyta</taxon>
        <taxon>Spermatophyta</taxon>
        <taxon>Magnoliopsida</taxon>
        <taxon>Ranunculales</taxon>
        <taxon>Ranunculaceae</taxon>
        <taxon>Coptidoideae</taxon>
        <taxon>Coptis</taxon>
    </lineage>
</organism>
<keyword evidence="7" id="KW-0539">Nucleus</keyword>
<keyword evidence="6" id="KW-0238">DNA-binding</keyword>
<evidence type="ECO:0000256" key="5">
    <source>
        <dbReference type="ARBA" id="ARBA00022895"/>
    </source>
</evidence>
<evidence type="ECO:0000256" key="2">
    <source>
        <dbReference type="ARBA" id="ARBA00004574"/>
    </source>
</evidence>
<protein>
    <recommendedName>
        <fullName evidence="8">Telomeric single stranded DNA binding POT1/Cdc13 domain-containing protein</fullName>
    </recommendedName>
</protein>
<dbReference type="GO" id="GO:0000783">
    <property type="term" value="C:nuclear telomere cap complex"/>
    <property type="evidence" value="ECO:0007669"/>
    <property type="project" value="TreeGrafter"/>
</dbReference>
<evidence type="ECO:0000256" key="3">
    <source>
        <dbReference type="ARBA" id="ARBA00008442"/>
    </source>
</evidence>
<keyword evidence="5" id="KW-0779">Telomere</keyword>
<accession>A0A835M190</accession>
<comment type="subcellular location">
    <subcellularLocation>
        <location evidence="2">Chromosome</location>
        <location evidence="2">Telomere</location>
    </subcellularLocation>
    <subcellularLocation>
        <location evidence="1">Nucleus</location>
    </subcellularLocation>
</comment>
<dbReference type="GO" id="GO:0032210">
    <property type="term" value="P:regulation of telomere maintenance via telomerase"/>
    <property type="evidence" value="ECO:0007669"/>
    <property type="project" value="TreeGrafter"/>
</dbReference>
<dbReference type="Proteomes" id="UP000631114">
    <property type="component" value="Unassembled WGS sequence"/>
</dbReference>
<gene>
    <name evidence="9" type="ORF">IFM89_022482</name>
</gene>
<proteinExistence type="inferred from homology"/>
<comment type="caution">
    <text evidence="9">The sequence shown here is derived from an EMBL/GenBank/DDBJ whole genome shotgun (WGS) entry which is preliminary data.</text>
</comment>
<evidence type="ECO:0000256" key="1">
    <source>
        <dbReference type="ARBA" id="ARBA00004123"/>
    </source>
</evidence>
<dbReference type="InterPro" id="IPR011564">
    <property type="entry name" value="Telomer_end-bd_POT1/Cdc13"/>
</dbReference>
<dbReference type="FunFam" id="2.40.50.140:FF:000119">
    <property type="entry name" value="Protection of telomeres 1 homolog"/>
    <property type="match status" value="1"/>
</dbReference>
<feature type="domain" description="Telomeric single stranded DNA binding POT1/Cdc13" evidence="8">
    <location>
        <begin position="9"/>
        <end position="144"/>
    </location>
</feature>
<dbReference type="GO" id="GO:0098505">
    <property type="term" value="F:G-rich strand telomeric DNA binding"/>
    <property type="evidence" value="ECO:0007669"/>
    <property type="project" value="TreeGrafter"/>
</dbReference>
<dbReference type="GO" id="GO:0010521">
    <property type="term" value="F:telomerase inhibitor activity"/>
    <property type="evidence" value="ECO:0007669"/>
    <property type="project" value="TreeGrafter"/>
</dbReference>
<dbReference type="SUPFAM" id="SSF50249">
    <property type="entry name" value="Nucleic acid-binding proteins"/>
    <property type="match status" value="2"/>
</dbReference>
<dbReference type="CDD" id="cd04497">
    <property type="entry name" value="hPOT1_OB1_like"/>
    <property type="match status" value="1"/>
</dbReference>
<reference evidence="9 10" key="1">
    <citation type="submission" date="2020-10" db="EMBL/GenBank/DDBJ databases">
        <title>The Coptis chinensis genome and diversification of protoberbering-type alkaloids.</title>
        <authorList>
            <person name="Wang B."/>
            <person name="Shu S."/>
            <person name="Song C."/>
            <person name="Liu Y."/>
        </authorList>
    </citation>
    <scope>NUCLEOTIDE SEQUENCE [LARGE SCALE GENOMIC DNA]</scope>
    <source>
        <strain evidence="9">HL-2020</strain>
        <tissue evidence="9">Leaf</tissue>
    </source>
</reference>
<evidence type="ECO:0000259" key="8">
    <source>
        <dbReference type="SMART" id="SM00976"/>
    </source>
</evidence>
<dbReference type="Gene3D" id="2.40.50.140">
    <property type="entry name" value="Nucleic acid-binding proteins"/>
    <property type="match status" value="2"/>
</dbReference>
<evidence type="ECO:0000256" key="6">
    <source>
        <dbReference type="ARBA" id="ARBA00023125"/>
    </source>
</evidence>
<dbReference type="PANTHER" id="PTHR14513">
    <property type="entry name" value="PROTECTION OF TELOMERES 1"/>
    <property type="match status" value="1"/>
</dbReference>
<name>A0A835M190_9MAGN</name>
<dbReference type="AlphaFoldDB" id="A0A835M190"/>
<dbReference type="EMBL" id="JADFTS010000003">
    <property type="protein sequence ID" value="KAF9615220.1"/>
    <property type="molecule type" value="Genomic_DNA"/>
</dbReference>
<dbReference type="OrthoDB" id="2186770at2759"/>
<dbReference type="Pfam" id="PF25507">
    <property type="entry name" value="OB_POT1A"/>
    <property type="match status" value="1"/>
</dbReference>
<dbReference type="PANTHER" id="PTHR14513:SF0">
    <property type="entry name" value="PROTECTION OF TELOMERES PROTEIN 1"/>
    <property type="match status" value="1"/>
</dbReference>
<evidence type="ECO:0000313" key="9">
    <source>
        <dbReference type="EMBL" id="KAF9615220.1"/>
    </source>
</evidence>
<comment type="similarity">
    <text evidence="3">Belongs to the telombin family.</text>
</comment>
<dbReference type="InterPro" id="IPR012340">
    <property type="entry name" value="NA-bd_OB-fold"/>
</dbReference>
<dbReference type="GO" id="GO:0016233">
    <property type="term" value="P:telomere capping"/>
    <property type="evidence" value="ECO:0007669"/>
    <property type="project" value="TreeGrafter"/>
</dbReference>
<dbReference type="SMART" id="SM00976">
    <property type="entry name" value="Telo_bind"/>
    <property type="match status" value="1"/>
</dbReference>
<evidence type="ECO:0000313" key="10">
    <source>
        <dbReference type="Proteomes" id="UP000631114"/>
    </source>
</evidence>
<sequence length="459" mass="52557">MRKKENYLYLSINDAISCINQKVNMVGVVVEYGLPEKSRGTDYFCTLKIMDESSQSYGLLVNVFTESLDKLPRVKSAGDIIRFSRIVIQSHNGKVNAHFNKKVSTFALYEGKCSKSFIPYQSSSSYFLKDLDMDFIASLRTWLFNFQLNSGTSEFYQPLSALREKKCFDLVCKVLRVCEVSKDAWMLFLWDGTDAPPLSCRTKLKDELKNPLPLQLEPTPLPRAVLCEFPSVGTILRVIVDKTSEKLALQLPCGWVKFLNIECEERSGLWFGVFKPSTKIRILSDEDSIVTCCLRRYEERLLTKWDRMPSSAFPWPSHITETDHEDVPFTTLTDVLTHSKVTSKFKCVVRVVAMCPWYADDFLSAKGNPLYRVRLTLEDPTARIHTLIYAEDGEIFFGGYPSLDVLTGMRNKLLGICAEDLDAPRNPPWVQLCLKSYCLDESDPWSSRKYRIFDTRLVA</sequence>
<evidence type="ECO:0000256" key="7">
    <source>
        <dbReference type="ARBA" id="ARBA00023242"/>
    </source>
</evidence>
<evidence type="ECO:0000256" key="4">
    <source>
        <dbReference type="ARBA" id="ARBA00022454"/>
    </source>
</evidence>
<dbReference type="Pfam" id="PF02765">
    <property type="entry name" value="POT1"/>
    <property type="match status" value="1"/>
</dbReference>
<dbReference type="InterPro" id="IPR057620">
    <property type="entry name" value="POT1A/B-like_OB"/>
</dbReference>
<keyword evidence="10" id="KW-1185">Reference proteome</keyword>
<keyword evidence="4" id="KW-0158">Chromosome</keyword>
<dbReference type="InterPro" id="IPR028389">
    <property type="entry name" value="POT1"/>
</dbReference>